<dbReference type="GO" id="GO:0005886">
    <property type="term" value="C:plasma membrane"/>
    <property type="evidence" value="ECO:0007669"/>
    <property type="project" value="UniProtKB-SubCell"/>
</dbReference>
<feature type="transmembrane region" description="Helical" evidence="7">
    <location>
        <begin position="186"/>
        <end position="207"/>
    </location>
</feature>
<dbReference type="RefSeq" id="WP_114028911.1">
    <property type="nucleotide sequence ID" value="NZ_QOIL01000006.1"/>
</dbReference>
<dbReference type="GO" id="GO:0055085">
    <property type="term" value="P:transmembrane transport"/>
    <property type="evidence" value="ECO:0007669"/>
    <property type="project" value="InterPro"/>
</dbReference>
<name>A0A367FM97_9ACTN</name>
<dbReference type="Proteomes" id="UP000253094">
    <property type="component" value="Unassembled WGS sequence"/>
</dbReference>
<evidence type="ECO:0000256" key="6">
    <source>
        <dbReference type="ARBA" id="ARBA00023136"/>
    </source>
</evidence>
<reference evidence="9 10" key="1">
    <citation type="submission" date="2018-06" db="EMBL/GenBank/DDBJ databases">
        <title>Sphaerisporangium craniellae sp. nov., isolated from a marine sponge in the South China Sea.</title>
        <authorList>
            <person name="Li L."/>
        </authorList>
    </citation>
    <scope>NUCLEOTIDE SEQUENCE [LARGE SCALE GENOMIC DNA]</scope>
    <source>
        <strain evidence="9 10">CCTCC AA 208026</strain>
    </source>
</reference>
<protein>
    <submittedName>
        <fullName evidence="9">ABC transporter permease</fullName>
    </submittedName>
</protein>
<dbReference type="PANTHER" id="PTHR30151:SF0">
    <property type="entry name" value="ABC TRANSPORTER PERMEASE PROTEIN MJ0413-RELATED"/>
    <property type="match status" value="1"/>
</dbReference>
<feature type="domain" description="ABC transmembrane type-1" evidence="8">
    <location>
        <begin position="57"/>
        <end position="238"/>
    </location>
</feature>
<evidence type="ECO:0000313" key="9">
    <source>
        <dbReference type="EMBL" id="RCG30780.1"/>
    </source>
</evidence>
<keyword evidence="2 7" id="KW-0813">Transport</keyword>
<accession>A0A367FM97</accession>
<dbReference type="Pfam" id="PF00528">
    <property type="entry name" value="BPD_transp_1"/>
    <property type="match status" value="1"/>
</dbReference>
<dbReference type="SUPFAM" id="SSF161098">
    <property type="entry name" value="MetI-like"/>
    <property type="match status" value="1"/>
</dbReference>
<dbReference type="EMBL" id="QOIL01000006">
    <property type="protein sequence ID" value="RCG30780.1"/>
    <property type="molecule type" value="Genomic_DNA"/>
</dbReference>
<evidence type="ECO:0000313" key="10">
    <source>
        <dbReference type="Proteomes" id="UP000253094"/>
    </source>
</evidence>
<evidence type="ECO:0000256" key="1">
    <source>
        <dbReference type="ARBA" id="ARBA00004651"/>
    </source>
</evidence>
<keyword evidence="4 7" id="KW-0812">Transmembrane</keyword>
<dbReference type="PANTHER" id="PTHR30151">
    <property type="entry name" value="ALKANE SULFONATE ABC TRANSPORTER-RELATED, MEMBRANE SUBUNIT"/>
    <property type="match status" value="1"/>
</dbReference>
<keyword evidence="5 7" id="KW-1133">Transmembrane helix</keyword>
<dbReference type="AlphaFoldDB" id="A0A367FM97"/>
<evidence type="ECO:0000256" key="2">
    <source>
        <dbReference type="ARBA" id="ARBA00022448"/>
    </source>
</evidence>
<dbReference type="OrthoDB" id="5458199at2"/>
<evidence type="ECO:0000256" key="4">
    <source>
        <dbReference type="ARBA" id="ARBA00022692"/>
    </source>
</evidence>
<evidence type="ECO:0000256" key="5">
    <source>
        <dbReference type="ARBA" id="ARBA00022989"/>
    </source>
</evidence>
<sequence>MIRRRVARGATGVAVLLIAAELAGRTGLVDTSLLPLMSTVLARAAELVADPAFLADVWGTLIVWAAGLLIAVVIAVPLGTLLGSLPRAETATRPLVEFLRPIPSVALLPLITLLIPDDSAIKMTAVVYAAAWPLLVNTMYGLRDVDPIAKETMRSFGFGRLAVLARVSLPSAAPFVLTGVRLATAVGLIVAVSAELITGGTAGVGAFMIRAGAGFRTDLVLAATLWAGVLGLVANALLLELQRRAFRWHAATSGELS</sequence>
<keyword evidence="6 7" id="KW-0472">Membrane</keyword>
<evidence type="ECO:0000256" key="3">
    <source>
        <dbReference type="ARBA" id="ARBA00022475"/>
    </source>
</evidence>
<organism evidence="9 10">
    <name type="scientific">Sphaerisporangium album</name>
    <dbReference type="NCBI Taxonomy" id="509200"/>
    <lineage>
        <taxon>Bacteria</taxon>
        <taxon>Bacillati</taxon>
        <taxon>Actinomycetota</taxon>
        <taxon>Actinomycetes</taxon>
        <taxon>Streptosporangiales</taxon>
        <taxon>Streptosporangiaceae</taxon>
        <taxon>Sphaerisporangium</taxon>
    </lineage>
</organism>
<comment type="caution">
    <text evidence="9">The sequence shown here is derived from an EMBL/GenBank/DDBJ whole genome shotgun (WGS) entry which is preliminary data.</text>
</comment>
<comment type="subcellular location">
    <subcellularLocation>
        <location evidence="1 7">Cell membrane</location>
        <topology evidence="1 7">Multi-pass membrane protein</topology>
    </subcellularLocation>
</comment>
<keyword evidence="3" id="KW-1003">Cell membrane</keyword>
<gene>
    <name evidence="9" type="ORF">DQ384_12385</name>
</gene>
<feature type="transmembrane region" description="Helical" evidence="7">
    <location>
        <begin position="61"/>
        <end position="83"/>
    </location>
</feature>
<feature type="transmembrane region" description="Helical" evidence="7">
    <location>
        <begin position="219"/>
        <end position="239"/>
    </location>
</feature>
<dbReference type="InterPro" id="IPR000515">
    <property type="entry name" value="MetI-like"/>
</dbReference>
<evidence type="ECO:0000256" key="7">
    <source>
        <dbReference type="RuleBase" id="RU363032"/>
    </source>
</evidence>
<keyword evidence="10" id="KW-1185">Reference proteome</keyword>
<dbReference type="PROSITE" id="PS50928">
    <property type="entry name" value="ABC_TM1"/>
    <property type="match status" value="1"/>
</dbReference>
<dbReference type="Gene3D" id="1.10.3720.10">
    <property type="entry name" value="MetI-like"/>
    <property type="match status" value="1"/>
</dbReference>
<comment type="similarity">
    <text evidence="7">Belongs to the binding-protein-dependent transport system permease family.</text>
</comment>
<evidence type="ECO:0000259" key="8">
    <source>
        <dbReference type="PROSITE" id="PS50928"/>
    </source>
</evidence>
<proteinExistence type="inferred from homology"/>
<dbReference type="InterPro" id="IPR035906">
    <property type="entry name" value="MetI-like_sf"/>
</dbReference>
<dbReference type="CDD" id="cd06261">
    <property type="entry name" value="TM_PBP2"/>
    <property type="match status" value="1"/>
</dbReference>